<comment type="caution">
    <text evidence="12">The sequence shown here is derived from an EMBL/GenBank/DDBJ whole genome shotgun (WGS) entry which is preliminary data.</text>
</comment>
<keyword evidence="3" id="KW-0723">Serine/threonine-protein kinase</keyword>
<evidence type="ECO:0000259" key="11">
    <source>
        <dbReference type="PROSITE" id="PS50011"/>
    </source>
</evidence>
<comment type="similarity">
    <text evidence="1">Belongs to the protein kinase superfamily. BUD32 family.</text>
</comment>
<dbReference type="NCBIfam" id="TIGR03724">
    <property type="entry name" value="arch_bud32"/>
    <property type="match status" value="1"/>
</dbReference>
<evidence type="ECO:0000256" key="2">
    <source>
        <dbReference type="ARBA" id="ARBA00012513"/>
    </source>
</evidence>
<protein>
    <recommendedName>
        <fullName evidence="2">non-specific serine/threonine protein kinase</fullName>
        <ecNumber evidence="2">2.7.11.1</ecNumber>
    </recommendedName>
</protein>
<dbReference type="Pfam" id="PF06293">
    <property type="entry name" value="Kdo"/>
    <property type="match status" value="1"/>
</dbReference>
<dbReference type="InterPro" id="IPR011009">
    <property type="entry name" value="Kinase-like_dom_sf"/>
</dbReference>
<evidence type="ECO:0000256" key="7">
    <source>
        <dbReference type="ARBA" id="ARBA00022777"/>
    </source>
</evidence>
<dbReference type="InterPro" id="IPR008266">
    <property type="entry name" value="Tyr_kinase_AS"/>
</dbReference>
<dbReference type="InterPro" id="IPR022495">
    <property type="entry name" value="Bud32"/>
</dbReference>
<dbReference type="PROSITE" id="PS50011">
    <property type="entry name" value="PROTEIN_KINASE_DOM"/>
    <property type="match status" value="1"/>
</dbReference>
<evidence type="ECO:0000313" key="12">
    <source>
        <dbReference type="EMBL" id="CAL8096806.1"/>
    </source>
</evidence>
<evidence type="ECO:0000313" key="13">
    <source>
        <dbReference type="Proteomes" id="UP001642540"/>
    </source>
</evidence>
<keyword evidence="7" id="KW-0418">Kinase</keyword>
<evidence type="ECO:0000256" key="5">
    <source>
        <dbReference type="ARBA" id="ARBA00022694"/>
    </source>
</evidence>
<gene>
    <name evidence="12" type="ORF">ODALV1_LOCUS9454</name>
</gene>
<keyword evidence="8" id="KW-0067">ATP-binding</keyword>
<evidence type="ECO:0000256" key="3">
    <source>
        <dbReference type="ARBA" id="ARBA00022527"/>
    </source>
</evidence>
<proteinExistence type="inferred from homology"/>
<dbReference type="Gene3D" id="3.30.200.20">
    <property type="entry name" value="Phosphorylase Kinase, domain 1"/>
    <property type="match status" value="1"/>
</dbReference>
<evidence type="ECO:0000256" key="6">
    <source>
        <dbReference type="ARBA" id="ARBA00022741"/>
    </source>
</evidence>
<name>A0ABP1QD83_9HEXA</name>
<dbReference type="PANTHER" id="PTHR12209">
    <property type="entry name" value="NON-SPECIFIC SERINE/THREONINE PROTEIN KINASE"/>
    <property type="match status" value="1"/>
</dbReference>
<evidence type="ECO:0000256" key="1">
    <source>
        <dbReference type="ARBA" id="ARBA00010630"/>
    </source>
</evidence>
<evidence type="ECO:0000256" key="8">
    <source>
        <dbReference type="ARBA" id="ARBA00022840"/>
    </source>
</evidence>
<sequence>MDSNVNHASAVTVNQQLFKQGAEARLFTGSFFGRKTIVKERFSKKYRHPELDERLTKERMRAELKGLMRCKNIGIWTPAVYFVGSKSNTVHMELLENVDTVNIYIGKLLMGCVDGSCDVQCTNKLKQLAEEVGITVGKMHLAGIIHGDLTTSNILIDTTNVENESTKPKLALIDFGLSHVDNSAEDKGVDLYVLERALTSTFSNIPWFFDIVLTSYRGTYTSGGEEVFKKLEEIRLRGRKRTMIG</sequence>
<reference evidence="12 13" key="1">
    <citation type="submission" date="2024-08" db="EMBL/GenBank/DDBJ databases">
        <authorList>
            <person name="Cucini C."/>
            <person name="Frati F."/>
        </authorList>
    </citation>
    <scope>NUCLEOTIDE SEQUENCE [LARGE SCALE GENOMIC DNA]</scope>
</reference>
<keyword evidence="13" id="KW-1185">Reference proteome</keyword>
<dbReference type="PROSITE" id="PS00109">
    <property type="entry name" value="PROTEIN_KINASE_TYR"/>
    <property type="match status" value="1"/>
</dbReference>
<dbReference type="EC" id="2.7.11.1" evidence="2"/>
<dbReference type="Proteomes" id="UP001642540">
    <property type="component" value="Unassembled WGS sequence"/>
</dbReference>
<dbReference type="EMBL" id="CAXLJM020000028">
    <property type="protein sequence ID" value="CAL8096806.1"/>
    <property type="molecule type" value="Genomic_DNA"/>
</dbReference>
<evidence type="ECO:0000256" key="9">
    <source>
        <dbReference type="ARBA" id="ARBA00047899"/>
    </source>
</evidence>
<comment type="catalytic activity">
    <reaction evidence="9">
        <text>L-threonyl-[protein] + ATP = O-phospho-L-threonyl-[protein] + ADP + H(+)</text>
        <dbReference type="Rhea" id="RHEA:46608"/>
        <dbReference type="Rhea" id="RHEA-COMP:11060"/>
        <dbReference type="Rhea" id="RHEA-COMP:11605"/>
        <dbReference type="ChEBI" id="CHEBI:15378"/>
        <dbReference type="ChEBI" id="CHEBI:30013"/>
        <dbReference type="ChEBI" id="CHEBI:30616"/>
        <dbReference type="ChEBI" id="CHEBI:61977"/>
        <dbReference type="ChEBI" id="CHEBI:456216"/>
        <dbReference type="EC" id="2.7.11.1"/>
    </reaction>
</comment>
<feature type="domain" description="Protein kinase" evidence="11">
    <location>
        <begin position="1"/>
        <end position="245"/>
    </location>
</feature>
<keyword evidence="4" id="KW-0808">Transferase</keyword>
<accession>A0ABP1QD83</accession>
<dbReference type="Gene3D" id="1.10.510.10">
    <property type="entry name" value="Transferase(Phosphotransferase) domain 1"/>
    <property type="match status" value="1"/>
</dbReference>
<dbReference type="InterPro" id="IPR000719">
    <property type="entry name" value="Prot_kinase_dom"/>
</dbReference>
<organism evidence="12 13">
    <name type="scientific">Orchesella dallaii</name>
    <dbReference type="NCBI Taxonomy" id="48710"/>
    <lineage>
        <taxon>Eukaryota</taxon>
        <taxon>Metazoa</taxon>
        <taxon>Ecdysozoa</taxon>
        <taxon>Arthropoda</taxon>
        <taxon>Hexapoda</taxon>
        <taxon>Collembola</taxon>
        <taxon>Entomobryomorpha</taxon>
        <taxon>Entomobryoidea</taxon>
        <taxon>Orchesellidae</taxon>
        <taxon>Orchesellinae</taxon>
        <taxon>Orchesella</taxon>
    </lineage>
</organism>
<dbReference type="SUPFAM" id="SSF56112">
    <property type="entry name" value="Protein kinase-like (PK-like)"/>
    <property type="match status" value="1"/>
</dbReference>
<evidence type="ECO:0000256" key="10">
    <source>
        <dbReference type="ARBA" id="ARBA00048679"/>
    </source>
</evidence>
<evidence type="ECO:0000256" key="4">
    <source>
        <dbReference type="ARBA" id="ARBA00022679"/>
    </source>
</evidence>
<keyword evidence="6" id="KW-0547">Nucleotide-binding</keyword>
<comment type="catalytic activity">
    <reaction evidence="10">
        <text>L-seryl-[protein] + ATP = O-phospho-L-seryl-[protein] + ADP + H(+)</text>
        <dbReference type="Rhea" id="RHEA:17989"/>
        <dbReference type="Rhea" id="RHEA-COMP:9863"/>
        <dbReference type="Rhea" id="RHEA-COMP:11604"/>
        <dbReference type="ChEBI" id="CHEBI:15378"/>
        <dbReference type="ChEBI" id="CHEBI:29999"/>
        <dbReference type="ChEBI" id="CHEBI:30616"/>
        <dbReference type="ChEBI" id="CHEBI:83421"/>
        <dbReference type="ChEBI" id="CHEBI:456216"/>
        <dbReference type="EC" id="2.7.11.1"/>
    </reaction>
</comment>
<keyword evidence="5" id="KW-0819">tRNA processing</keyword>
<dbReference type="PANTHER" id="PTHR12209:SF0">
    <property type="entry name" value="EKC_KEOPS COMPLEX SUBUNIT TP53RK"/>
    <property type="match status" value="1"/>
</dbReference>